<evidence type="ECO:0000313" key="4">
    <source>
        <dbReference type="Proteomes" id="UP001549146"/>
    </source>
</evidence>
<name>A0ABV2LWU8_9FLAO</name>
<evidence type="ECO:0000313" key="3">
    <source>
        <dbReference type="EMBL" id="MET3733024.1"/>
    </source>
</evidence>
<dbReference type="RefSeq" id="WP_354510789.1">
    <property type="nucleotide sequence ID" value="NZ_JBEPMO010000027.1"/>
</dbReference>
<sequence>MKKIFLSAFLLGSFGVMNAQNIDGNNGDRVKFGVKTSVNYFTQTGDVSEDLDYKLAPQAGAYVNIPFGKYFAVQPEVNFTRVGSKESNYNNLPVEGTNFVKYTNETVMDYINLPIMLKFYPAKGFNIEAGPEVGYNIYAKNIKSAYANTVSGSHKEEIKTDIKDDINEFDFGVNFGLGYELQDTGLNFGARYHLGLSNIVKESESADIKNSGFTVGVGYSF</sequence>
<dbReference type="Proteomes" id="UP001549146">
    <property type="component" value="Unassembled WGS sequence"/>
</dbReference>
<accession>A0ABV2LWU8</accession>
<protein>
    <recommendedName>
        <fullName evidence="2">Outer membrane protein beta-barrel domain-containing protein</fullName>
    </recommendedName>
</protein>
<evidence type="ECO:0000259" key="2">
    <source>
        <dbReference type="Pfam" id="PF13568"/>
    </source>
</evidence>
<organism evidence="3 4">
    <name type="scientific">Moheibacter stercoris</name>
    <dbReference type="NCBI Taxonomy" id="1628251"/>
    <lineage>
        <taxon>Bacteria</taxon>
        <taxon>Pseudomonadati</taxon>
        <taxon>Bacteroidota</taxon>
        <taxon>Flavobacteriia</taxon>
        <taxon>Flavobacteriales</taxon>
        <taxon>Weeksellaceae</taxon>
        <taxon>Moheibacter</taxon>
    </lineage>
</organism>
<feature type="domain" description="Outer membrane protein beta-barrel" evidence="2">
    <location>
        <begin position="19"/>
        <end position="199"/>
    </location>
</feature>
<dbReference type="SUPFAM" id="SSF56925">
    <property type="entry name" value="OMPA-like"/>
    <property type="match status" value="1"/>
</dbReference>
<evidence type="ECO:0000256" key="1">
    <source>
        <dbReference type="SAM" id="SignalP"/>
    </source>
</evidence>
<proteinExistence type="predicted"/>
<feature type="chain" id="PRO_5047026008" description="Outer membrane protein beta-barrel domain-containing protein" evidence="1">
    <location>
        <begin position="20"/>
        <end position="221"/>
    </location>
</feature>
<keyword evidence="1" id="KW-0732">Signal</keyword>
<dbReference type="InterPro" id="IPR011250">
    <property type="entry name" value="OMP/PagP_B-barrel"/>
</dbReference>
<dbReference type="EMBL" id="JBEPMO010000027">
    <property type="protein sequence ID" value="MET3733024.1"/>
    <property type="molecule type" value="Genomic_DNA"/>
</dbReference>
<gene>
    <name evidence="3" type="ORF">ABID46_002616</name>
</gene>
<feature type="signal peptide" evidence="1">
    <location>
        <begin position="1"/>
        <end position="19"/>
    </location>
</feature>
<reference evidence="3 4" key="1">
    <citation type="submission" date="2024-06" db="EMBL/GenBank/DDBJ databases">
        <title>Genomic Encyclopedia of Type Strains, Phase IV (KMG-IV): sequencing the most valuable type-strain genomes for metagenomic binning, comparative biology and taxonomic classification.</title>
        <authorList>
            <person name="Goeker M."/>
        </authorList>
    </citation>
    <scope>NUCLEOTIDE SEQUENCE [LARGE SCALE GENOMIC DNA]</scope>
    <source>
        <strain evidence="3 4">DSM 29388</strain>
    </source>
</reference>
<dbReference type="InterPro" id="IPR025665">
    <property type="entry name" value="Beta-barrel_OMP_2"/>
</dbReference>
<dbReference type="Pfam" id="PF13568">
    <property type="entry name" value="OMP_b-brl_2"/>
    <property type="match status" value="1"/>
</dbReference>
<comment type="caution">
    <text evidence="3">The sequence shown here is derived from an EMBL/GenBank/DDBJ whole genome shotgun (WGS) entry which is preliminary data.</text>
</comment>
<keyword evidence="4" id="KW-1185">Reference proteome</keyword>